<organism evidence="3 4">
    <name type="scientific">Ridgeia piscesae</name>
    <name type="common">Tubeworm</name>
    <dbReference type="NCBI Taxonomy" id="27915"/>
    <lineage>
        <taxon>Eukaryota</taxon>
        <taxon>Metazoa</taxon>
        <taxon>Spiralia</taxon>
        <taxon>Lophotrochozoa</taxon>
        <taxon>Annelida</taxon>
        <taxon>Polychaeta</taxon>
        <taxon>Sedentaria</taxon>
        <taxon>Canalipalpata</taxon>
        <taxon>Sabellida</taxon>
        <taxon>Siboglinidae</taxon>
        <taxon>Ridgeia</taxon>
    </lineage>
</organism>
<reference evidence="3" key="1">
    <citation type="journal article" date="2023" name="Mol. Biol. Evol.">
        <title>Third-Generation Sequencing Reveals the Adaptive Role of the Epigenome in Three Deep-Sea Polychaetes.</title>
        <authorList>
            <person name="Perez M."/>
            <person name="Aroh O."/>
            <person name="Sun Y."/>
            <person name="Lan Y."/>
            <person name="Juniper S.K."/>
            <person name="Young C.R."/>
            <person name="Angers B."/>
            <person name="Qian P.Y."/>
        </authorList>
    </citation>
    <scope>NUCLEOTIDE SEQUENCE</scope>
    <source>
        <strain evidence="3">R07B-5</strain>
    </source>
</reference>
<dbReference type="EMBL" id="JAODUO010001558">
    <property type="protein sequence ID" value="KAK2161828.1"/>
    <property type="molecule type" value="Genomic_DNA"/>
</dbReference>
<evidence type="ECO:0000313" key="3">
    <source>
        <dbReference type="EMBL" id="KAK2161828.1"/>
    </source>
</evidence>
<name>A0AAD9NAV2_RIDPI</name>
<dbReference type="InterPro" id="IPR000591">
    <property type="entry name" value="DEP_dom"/>
</dbReference>
<evidence type="ECO:0000256" key="1">
    <source>
        <dbReference type="SAM" id="MobiDB-lite"/>
    </source>
</evidence>
<evidence type="ECO:0000259" key="2">
    <source>
        <dbReference type="PROSITE" id="PS50186"/>
    </source>
</evidence>
<dbReference type="SUPFAM" id="SSF48350">
    <property type="entry name" value="GTPase activation domain, GAP"/>
    <property type="match status" value="1"/>
</dbReference>
<dbReference type="InterPro" id="IPR036388">
    <property type="entry name" value="WH-like_DNA-bd_sf"/>
</dbReference>
<dbReference type="PANTHER" id="PTHR16206">
    <property type="entry name" value="DEP DOMAIN-CONTAINING"/>
    <property type="match status" value="1"/>
</dbReference>
<dbReference type="AlphaFoldDB" id="A0AAD9NAV2"/>
<dbReference type="PANTHER" id="PTHR16206:SF4">
    <property type="entry name" value="PROTEIN LET-99"/>
    <property type="match status" value="1"/>
</dbReference>
<comment type="caution">
    <text evidence="3">The sequence shown here is derived from an EMBL/GenBank/DDBJ whole genome shotgun (WGS) entry which is preliminary data.</text>
</comment>
<dbReference type="PROSITE" id="PS50186">
    <property type="entry name" value="DEP"/>
    <property type="match status" value="1"/>
</dbReference>
<dbReference type="GO" id="GO:0035556">
    <property type="term" value="P:intracellular signal transduction"/>
    <property type="evidence" value="ECO:0007669"/>
    <property type="project" value="InterPro"/>
</dbReference>
<feature type="domain" description="DEP" evidence="2">
    <location>
        <begin position="34"/>
        <end position="119"/>
    </location>
</feature>
<dbReference type="SMART" id="SM00049">
    <property type="entry name" value="DEP"/>
    <property type="match status" value="1"/>
</dbReference>
<feature type="region of interest" description="Disordered" evidence="1">
    <location>
        <begin position="413"/>
        <end position="437"/>
    </location>
</feature>
<keyword evidence="4" id="KW-1185">Reference proteome</keyword>
<dbReference type="Gene3D" id="1.10.555.10">
    <property type="entry name" value="Rho GTPase activation protein"/>
    <property type="match status" value="1"/>
</dbReference>
<evidence type="ECO:0000313" key="4">
    <source>
        <dbReference type="Proteomes" id="UP001209878"/>
    </source>
</evidence>
<sequence>MTTNMIPAVGAYRATTSMEPYRATRLWNDVIQTVYSGLPLGRHRRYMKAYDRCFVAADAVTWLHKQLQQNPNFGLAVTRNQTMQLFQKFHAARIFEDVRGTKHNSEMFADNGRLFRFVDNSDSPVAQPKSAIRNPLATCNTMMNTDSGHPGPVKCMSEKTVARPLSASDSRLVSKSQPTQKEVEYVWKMITLKWLQRLLRRSSLDDILDTCNVHAPNIIHNMTQVNKNGIVTNIDQQDQLPHWVLSAMRCLAYWPEKVDDHLPAYPGFQKDIFKVVKDYFDTLAEPLITFSMYEAFANVVVYAEGIGQPRPPTRSTVPCSGGLSHELMTSVENLIMDMTMDKRESNPADVCPQDIIIVHDPSVATSGGRMYRYESVASMPGAKFETSFGVDSAEPHTHVYPTVGQWDSASLNTYGRETQDPRSRSSSHLGPYSEQKSVSLMDVNNATPIPENTLANHVFQDSLASVSGSTSSGTCRKESYGYSVILSSVPDVRCYPTKDGTLPGGQDRKLQPDLANPVYRYHQSDLPPPYKPPPSYTSWHKSSMSLVSGERSVAPLMSSQRSQVTGRIGVAVRPVLGMKRSPTQSFRQAIESGRPETPPKSRQALFASMKRSTSSPSLLNTTASRNCVIESLQTCCLLLPPANRRKLHLLLRLMHKMVNNSRLQVEEGVSTRKLVLEQLSRRILRPRDEVDFDEVLTAHIVELMMDNYVEIMKVPEDLKDKIEDKLTWLRKSKVGLLKLGVSSDAGGVSEVKGERDEKITFCERVTVSEYEHQKLSSSQGALQELLDGIVRNKDMTLKDKKKHLKHFRKSYPDIYCQRFPTSESESSLFPDKPRLKPALLGRPLQKLRSLRL</sequence>
<feature type="compositionally biased region" description="Polar residues" evidence="1">
    <location>
        <begin position="424"/>
        <end position="437"/>
    </location>
</feature>
<gene>
    <name evidence="3" type="ORF">NP493_1555g00000</name>
</gene>
<protein>
    <recommendedName>
        <fullName evidence="2">DEP domain-containing protein</fullName>
    </recommendedName>
</protein>
<dbReference type="SUPFAM" id="SSF46785">
    <property type="entry name" value="Winged helix' DNA-binding domain"/>
    <property type="match status" value="1"/>
</dbReference>
<dbReference type="InterPro" id="IPR036390">
    <property type="entry name" value="WH_DNA-bd_sf"/>
</dbReference>
<proteinExistence type="predicted"/>
<dbReference type="Pfam" id="PF00610">
    <property type="entry name" value="DEP"/>
    <property type="match status" value="1"/>
</dbReference>
<dbReference type="Proteomes" id="UP001209878">
    <property type="component" value="Unassembled WGS sequence"/>
</dbReference>
<dbReference type="InterPro" id="IPR008936">
    <property type="entry name" value="Rho_GTPase_activation_prot"/>
</dbReference>
<accession>A0AAD9NAV2</accession>
<feature type="region of interest" description="Disordered" evidence="1">
    <location>
        <begin position="581"/>
        <end position="617"/>
    </location>
</feature>
<dbReference type="Gene3D" id="1.10.10.10">
    <property type="entry name" value="Winged helix-like DNA-binding domain superfamily/Winged helix DNA-binding domain"/>
    <property type="match status" value="1"/>
</dbReference>